<dbReference type="PANTHER" id="PTHR37318:SF1">
    <property type="entry name" value="BSL7504 PROTEIN"/>
    <property type="match status" value="1"/>
</dbReference>
<dbReference type="SUPFAM" id="SSF46785">
    <property type="entry name" value="Winged helix' DNA-binding domain"/>
    <property type="match status" value="1"/>
</dbReference>
<dbReference type="InterPro" id="IPR027395">
    <property type="entry name" value="WH_DNA-bd_dom"/>
</dbReference>
<feature type="domain" description="Winged helix DNA-binding" evidence="1">
    <location>
        <begin position="2"/>
        <end position="66"/>
    </location>
</feature>
<organism evidence="2 3">
    <name type="scientific">SAR92 clade bacterium</name>
    <dbReference type="NCBI Taxonomy" id="2315479"/>
    <lineage>
        <taxon>Bacteria</taxon>
        <taxon>Pseudomonadati</taxon>
        <taxon>Pseudomonadota</taxon>
        <taxon>Gammaproteobacteria</taxon>
        <taxon>Cellvibrionales</taxon>
        <taxon>Porticoccaceae</taxon>
        <taxon>SAR92 clade</taxon>
    </lineage>
</organism>
<dbReference type="Gene3D" id="1.10.10.10">
    <property type="entry name" value="Winged helix-like DNA-binding domain superfamily/Winged helix DNA-binding domain"/>
    <property type="match status" value="1"/>
</dbReference>
<sequence length="67" mass="7934">MEFQIIKEQLEVSDSVLSKHLKVLEDASYVQLIKKTEFTRQRTWVSLTSEGRKSFKRHLEELKKIIG</sequence>
<accession>A0A520MPH3</accession>
<protein>
    <submittedName>
        <fullName evidence="2">ArsR family transcriptional regulator</fullName>
    </submittedName>
</protein>
<evidence type="ECO:0000259" key="1">
    <source>
        <dbReference type="Pfam" id="PF13601"/>
    </source>
</evidence>
<evidence type="ECO:0000313" key="2">
    <source>
        <dbReference type="EMBL" id="RZO23119.1"/>
    </source>
</evidence>
<dbReference type="AlphaFoldDB" id="A0A520MPH3"/>
<dbReference type="InterPro" id="IPR036390">
    <property type="entry name" value="WH_DNA-bd_sf"/>
</dbReference>
<dbReference type="PANTHER" id="PTHR37318">
    <property type="entry name" value="BSL7504 PROTEIN"/>
    <property type="match status" value="1"/>
</dbReference>
<reference evidence="2 3" key="1">
    <citation type="submission" date="2019-02" db="EMBL/GenBank/DDBJ databases">
        <title>Prokaryotic population dynamics and viral predation in marine succession experiment using metagenomics: the confinement effect.</title>
        <authorList>
            <person name="Haro-Moreno J.M."/>
            <person name="Rodriguez-Valera F."/>
            <person name="Lopez-Perez M."/>
        </authorList>
    </citation>
    <scope>NUCLEOTIDE SEQUENCE [LARGE SCALE GENOMIC DNA]</scope>
    <source>
        <strain evidence="2">MED-G170</strain>
    </source>
</reference>
<dbReference type="EMBL" id="SHBP01000001">
    <property type="protein sequence ID" value="RZO23119.1"/>
    <property type="molecule type" value="Genomic_DNA"/>
</dbReference>
<gene>
    <name evidence="2" type="ORF">EVB03_01515</name>
</gene>
<comment type="caution">
    <text evidence="2">The sequence shown here is derived from an EMBL/GenBank/DDBJ whole genome shotgun (WGS) entry which is preliminary data.</text>
</comment>
<dbReference type="Pfam" id="PF13601">
    <property type="entry name" value="HTH_34"/>
    <property type="match status" value="1"/>
</dbReference>
<evidence type="ECO:0000313" key="3">
    <source>
        <dbReference type="Proteomes" id="UP000315889"/>
    </source>
</evidence>
<name>A0A520MPH3_9GAMM</name>
<proteinExistence type="predicted"/>
<dbReference type="Proteomes" id="UP000315889">
    <property type="component" value="Unassembled WGS sequence"/>
</dbReference>
<dbReference type="InterPro" id="IPR036388">
    <property type="entry name" value="WH-like_DNA-bd_sf"/>
</dbReference>